<name>A0A095F784_BURGA</name>
<evidence type="ECO:0000313" key="4">
    <source>
        <dbReference type="Proteomes" id="UP000029590"/>
    </source>
</evidence>
<dbReference type="EMBL" id="PDDY01000001">
    <property type="protein sequence ID" value="PEH41111.1"/>
    <property type="molecule type" value="Genomic_DNA"/>
</dbReference>
<organism evidence="2 5">
    <name type="scientific">Burkholderia gladioli</name>
    <name type="common">Pseudomonas marginata</name>
    <name type="synonym">Phytomonas marginata</name>
    <dbReference type="NCBI Taxonomy" id="28095"/>
    <lineage>
        <taxon>Bacteria</taxon>
        <taxon>Pseudomonadati</taxon>
        <taxon>Pseudomonadota</taxon>
        <taxon>Betaproteobacteria</taxon>
        <taxon>Burkholderiales</taxon>
        <taxon>Burkholderiaceae</taxon>
        <taxon>Burkholderia</taxon>
    </lineage>
</organism>
<dbReference type="OrthoDB" id="9010714at2"/>
<reference evidence="1 4" key="1">
    <citation type="submission" date="2014-04" db="EMBL/GenBank/DDBJ databases">
        <authorList>
            <person name="Bishop-Lilly K.A."/>
            <person name="Broomall S.M."/>
            <person name="Chain P.S."/>
            <person name="Chertkov O."/>
            <person name="Coyne S.R."/>
            <person name="Daligault H.E."/>
            <person name="Davenport K.W."/>
            <person name="Erkkila T."/>
            <person name="Frey K.G."/>
            <person name="Gibbons H.S."/>
            <person name="Gu W."/>
            <person name="Jaissle J."/>
            <person name="Johnson S.L."/>
            <person name="Koroleva G.I."/>
            <person name="Ladner J.T."/>
            <person name="Lo C.-C."/>
            <person name="Minogue T.D."/>
            <person name="Munk C."/>
            <person name="Palacios G.F."/>
            <person name="Redden C.L."/>
            <person name="Rosenzweig C.N."/>
            <person name="Scholz M.B."/>
            <person name="Teshima H."/>
            <person name="Xu Y."/>
        </authorList>
    </citation>
    <scope>NUCLEOTIDE SEQUENCE [LARGE SCALE GENOMIC DNA]</scope>
    <source>
        <strain evidence="4">gladioli</strain>
        <strain evidence="1">Gladioli</strain>
    </source>
</reference>
<dbReference type="EMBL" id="JPGG01000016">
    <property type="protein sequence ID" value="KGC13238.1"/>
    <property type="molecule type" value="Genomic_DNA"/>
</dbReference>
<reference evidence="5" key="3">
    <citation type="submission" date="2017-09" db="EMBL/GenBank/DDBJ databases">
        <title>FDA dAtabase for Regulatory Grade micrObial Sequences (FDA-ARGOS): Supporting development and validation of Infectious Disease Dx tests.</title>
        <authorList>
            <person name="Minogue T."/>
            <person name="Wolcott M."/>
            <person name="Wasieloski L."/>
            <person name="Aguilar W."/>
            <person name="Moore D."/>
            <person name="Tallon L."/>
            <person name="Sadzewicz L."/>
            <person name="Ott S."/>
            <person name="Zhao X."/>
            <person name="Nagaraj S."/>
            <person name="Vavikolanu K."/>
            <person name="Aluvathingal J."/>
            <person name="Nadendla S."/>
            <person name="Sichtig H."/>
        </authorList>
    </citation>
    <scope>NUCLEOTIDE SEQUENCE [LARGE SCALE GENOMIC DNA]</scope>
    <source>
        <strain evidence="5">FDAARGOS_390</strain>
    </source>
</reference>
<dbReference type="OMA" id="WHESPDV"/>
<dbReference type="Proteomes" id="UP000029590">
    <property type="component" value="Unassembled WGS sequence"/>
</dbReference>
<dbReference type="Proteomes" id="UP001059745">
    <property type="component" value="Chromosome 2"/>
</dbReference>
<evidence type="ECO:0000313" key="3">
    <source>
        <dbReference type="EMBL" id="UWX74704.1"/>
    </source>
</evidence>
<dbReference type="RefSeq" id="WP_013691729.1">
    <property type="nucleotide sequence ID" value="NZ_CADEPO010000025.1"/>
</dbReference>
<protein>
    <submittedName>
        <fullName evidence="2">Uncharacterized protein</fullName>
    </submittedName>
</protein>
<dbReference type="Proteomes" id="UP000220629">
    <property type="component" value="Unassembled WGS sequence"/>
</dbReference>
<sequence length="110" mass="12050">MNTDYLFYRRPATPGPYSLDDLGDVAPSIAPGDTIRDAIGRVIDGLAWRESELVPGAWFGEGGALFQFTVESDGQVTSFMGSRLDRRQVLQLARAMGLIALDLQRDVVFA</sequence>
<evidence type="ECO:0000313" key="5">
    <source>
        <dbReference type="Proteomes" id="UP000220629"/>
    </source>
</evidence>
<gene>
    <name evidence="2" type="ORF">CRM94_02470</name>
    <name evidence="1" type="ORF">DM48_1044</name>
    <name evidence="3" type="ORF">NYZ96_24630</name>
</gene>
<reference evidence="2" key="2">
    <citation type="submission" date="2017-09" db="EMBL/GenBank/DDBJ databases">
        <title>FDA dAtabase for Regulatory Grade micrObial Sequences (FDA-ARGOS): Supporting development and validation of Infectious Disease Dx tests.</title>
        <authorList>
            <person name="Minogue T."/>
            <person name="Wolcott M."/>
            <person name="Wasieloski L."/>
            <person name="Aguilar W."/>
            <person name="Moore D."/>
            <person name="Tallon L.J."/>
            <person name="Sadzewicz L."/>
            <person name="Ott S."/>
            <person name="Zhao X."/>
            <person name="Nagaraj S."/>
            <person name="Vavikolanu K."/>
            <person name="Aluvathingal J."/>
            <person name="Nadendla S."/>
            <person name="Sichtig H."/>
        </authorList>
    </citation>
    <scope>NUCLEOTIDE SEQUENCE</scope>
    <source>
        <strain evidence="2">FDAARGOS_390</strain>
    </source>
</reference>
<dbReference type="GeneID" id="66462382"/>
<dbReference type="EMBL" id="CP104215">
    <property type="protein sequence ID" value="UWX74704.1"/>
    <property type="molecule type" value="Genomic_DNA"/>
</dbReference>
<reference evidence="3" key="4">
    <citation type="submission" date="2022-09" db="EMBL/GenBank/DDBJ databases">
        <title>Genomic of Burkholderia gladioli.</title>
        <authorList>
            <person name="Wu H."/>
        </authorList>
    </citation>
    <scope>NUCLEOTIDE SEQUENCE</scope>
    <source>
        <strain evidence="3">ZN-S4</strain>
    </source>
</reference>
<accession>A0A095F784</accession>
<evidence type="ECO:0000313" key="2">
    <source>
        <dbReference type="EMBL" id="PEH41111.1"/>
    </source>
</evidence>
<proteinExistence type="predicted"/>
<dbReference type="KEGG" id="bgo:BM43_6723"/>
<evidence type="ECO:0000313" key="1">
    <source>
        <dbReference type="EMBL" id="KGC13238.1"/>
    </source>
</evidence>
<dbReference type="AlphaFoldDB" id="A0A095F784"/>
<accession>A0A0D5DDD2</accession>